<feature type="transmembrane region" description="Helical" evidence="1">
    <location>
        <begin position="62"/>
        <end position="84"/>
    </location>
</feature>
<protein>
    <recommendedName>
        <fullName evidence="2">SHOCT domain-containing protein</fullName>
    </recommendedName>
</protein>
<dbReference type="EMBL" id="CP002623">
    <property type="protein sequence ID" value="AEI95742.1"/>
    <property type="molecule type" value="Genomic_DNA"/>
</dbReference>
<proteinExistence type="predicted"/>
<dbReference type="KEGG" id="rli:RLO149_c038380"/>
<keyword evidence="1" id="KW-0472">Membrane</keyword>
<dbReference type="HOGENOM" id="CLU_170324_0_0_5"/>
<feature type="domain" description="SHOCT" evidence="2">
    <location>
        <begin position="7"/>
        <end position="33"/>
    </location>
</feature>
<evidence type="ECO:0000313" key="4">
    <source>
        <dbReference type="Proteomes" id="UP000001353"/>
    </source>
</evidence>
<dbReference type="OrthoDB" id="7859575at2"/>
<gene>
    <name evidence="3" type="ordered locus">RLO149_c038380</name>
</gene>
<evidence type="ECO:0000256" key="1">
    <source>
        <dbReference type="SAM" id="Phobius"/>
    </source>
</evidence>
<dbReference type="Proteomes" id="UP000001353">
    <property type="component" value="Chromosome"/>
</dbReference>
<dbReference type="InterPro" id="IPR018649">
    <property type="entry name" value="SHOCT"/>
</dbReference>
<evidence type="ECO:0000313" key="3">
    <source>
        <dbReference type="EMBL" id="AEI95742.1"/>
    </source>
</evidence>
<reference evidence="3 4" key="1">
    <citation type="journal article" date="2011" name="BMC Genomics">
        <title>Comparative genome analysis and genome-guided physiological analysis of Roseobacter litoralis.</title>
        <authorList>
            <person name="Kalhoefer D."/>
            <person name="Thole S."/>
            <person name="Voget S."/>
            <person name="Lehmann R."/>
            <person name="Liesegang H."/>
            <person name="Wollher A."/>
            <person name="Daniel R."/>
            <person name="Simon M."/>
            <person name="Brinkhoff T."/>
        </authorList>
    </citation>
    <scope>NUCLEOTIDE SEQUENCE [LARGE SCALE GENOMIC DNA]</scope>
    <source>
        <strain evidence="4">ATCC 49566 / DSM 6996 / JCM 21268 / NBRC 15278 / OCh 149</strain>
    </source>
</reference>
<keyword evidence="1" id="KW-1133">Transmembrane helix</keyword>
<dbReference type="RefSeq" id="WP_013963624.1">
    <property type="nucleotide sequence ID" value="NC_015730.1"/>
</dbReference>
<evidence type="ECO:0000259" key="2">
    <source>
        <dbReference type="Pfam" id="PF09851"/>
    </source>
</evidence>
<feature type="transmembrane region" description="Helical" evidence="1">
    <location>
        <begin position="90"/>
        <end position="109"/>
    </location>
</feature>
<keyword evidence="1" id="KW-0812">Transmembrane</keyword>
<keyword evidence="4" id="KW-1185">Reference proteome</keyword>
<accession>F7ZCY1</accession>
<dbReference type="Pfam" id="PF09851">
    <property type="entry name" value="SHOCT"/>
    <property type="match status" value="1"/>
</dbReference>
<name>F7ZCY1_ROSLO</name>
<sequence>MTAVLNEIRNLDARLGRGEITPAEYEAARGRLLHDIEDAQSDFIDITPAPEARNAPRQGSSALGLGLVVCLLVMSLCISLTLLFLPDLNLALTLGVTILAALSVALLQVKDD</sequence>
<dbReference type="eggNOG" id="ENOG50327RQ">
    <property type="taxonomic scope" value="Bacteria"/>
</dbReference>
<organism evidence="3 4">
    <name type="scientific">Roseobacter litoralis (strain ATCC 49566 / DSM 6996 / JCM 21268 / NBRC 15278 / OCh 149)</name>
    <dbReference type="NCBI Taxonomy" id="391595"/>
    <lineage>
        <taxon>Bacteria</taxon>
        <taxon>Pseudomonadati</taxon>
        <taxon>Pseudomonadota</taxon>
        <taxon>Alphaproteobacteria</taxon>
        <taxon>Rhodobacterales</taxon>
        <taxon>Roseobacteraceae</taxon>
        <taxon>Roseobacter</taxon>
    </lineage>
</organism>
<dbReference type="AlphaFoldDB" id="F7ZCY1"/>